<dbReference type="Proteomes" id="UP001164746">
    <property type="component" value="Chromosome 1"/>
</dbReference>
<dbReference type="InterPro" id="IPR023606">
    <property type="entry name" value="CoA-Trfase_III_dom_1_sf"/>
</dbReference>
<feature type="compositionally biased region" description="Polar residues" evidence="1">
    <location>
        <begin position="18"/>
        <end position="32"/>
    </location>
</feature>
<organism evidence="2 3">
    <name type="scientific">Mya arenaria</name>
    <name type="common">Soft-shell clam</name>
    <dbReference type="NCBI Taxonomy" id="6604"/>
    <lineage>
        <taxon>Eukaryota</taxon>
        <taxon>Metazoa</taxon>
        <taxon>Spiralia</taxon>
        <taxon>Lophotrochozoa</taxon>
        <taxon>Mollusca</taxon>
        <taxon>Bivalvia</taxon>
        <taxon>Autobranchia</taxon>
        <taxon>Heteroconchia</taxon>
        <taxon>Euheterodonta</taxon>
        <taxon>Imparidentia</taxon>
        <taxon>Neoheterodontei</taxon>
        <taxon>Myida</taxon>
        <taxon>Myoidea</taxon>
        <taxon>Myidae</taxon>
        <taxon>Mya</taxon>
    </lineage>
</organism>
<feature type="region of interest" description="Disordered" evidence="1">
    <location>
        <begin position="1"/>
        <end position="32"/>
    </location>
</feature>
<proteinExistence type="predicted"/>
<dbReference type="EMBL" id="CP111012">
    <property type="protein sequence ID" value="WAQ94435.1"/>
    <property type="molecule type" value="Genomic_DNA"/>
</dbReference>
<evidence type="ECO:0000313" key="3">
    <source>
        <dbReference type="Proteomes" id="UP001164746"/>
    </source>
</evidence>
<gene>
    <name evidence="2" type="ORF">MAR_006906</name>
</gene>
<name>A0ABY7DDL1_MYAAR</name>
<sequence>MQQVFSDPQVGPAVRFSETPTVLNHSPPTLGQHTDEVLSGVLQMNEEEIAKLHRDGSNAFHA</sequence>
<dbReference type="Gene3D" id="3.40.50.10540">
    <property type="entry name" value="Crotonobetainyl-coa:carnitine coa-transferase, domain 1"/>
    <property type="match status" value="1"/>
</dbReference>
<dbReference type="SUPFAM" id="SSF89796">
    <property type="entry name" value="CoA-transferase family III (CaiB/BaiF)"/>
    <property type="match status" value="1"/>
</dbReference>
<evidence type="ECO:0000256" key="1">
    <source>
        <dbReference type="SAM" id="MobiDB-lite"/>
    </source>
</evidence>
<keyword evidence="3" id="KW-1185">Reference proteome</keyword>
<accession>A0ABY7DDL1</accession>
<evidence type="ECO:0000313" key="2">
    <source>
        <dbReference type="EMBL" id="WAQ94435.1"/>
    </source>
</evidence>
<reference evidence="2" key="1">
    <citation type="submission" date="2022-11" db="EMBL/GenBank/DDBJ databases">
        <title>Centuries of genome instability and evolution in soft-shell clam transmissible cancer (bioRxiv).</title>
        <authorList>
            <person name="Hart S.F.M."/>
            <person name="Yonemitsu M.A."/>
            <person name="Giersch R.M."/>
            <person name="Beal B.F."/>
            <person name="Arriagada G."/>
            <person name="Davis B.W."/>
            <person name="Ostrander E.A."/>
            <person name="Goff S.P."/>
            <person name="Metzger M.J."/>
        </authorList>
    </citation>
    <scope>NUCLEOTIDE SEQUENCE</scope>
    <source>
        <strain evidence="2">MELC-2E11</strain>
        <tissue evidence="2">Siphon/mantle</tissue>
    </source>
</reference>
<protein>
    <submittedName>
        <fullName evidence="2">Uncharacterized protein</fullName>
    </submittedName>
</protein>